<reference evidence="2" key="1">
    <citation type="submission" date="2020-07" db="EMBL/GenBank/DDBJ databases">
        <title>The High-quality genome of the commercially important snow crab, Chionoecetes opilio.</title>
        <authorList>
            <person name="Jeong J.-H."/>
            <person name="Ryu S."/>
        </authorList>
    </citation>
    <scope>NUCLEOTIDE SEQUENCE</scope>
    <source>
        <strain evidence="2">MADBK_172401_WGS</strain>
        <tissue evidence="2">Digestive gland</tissue>
    </source>
</reference>
<keyword evidence="3" id="KW-1185">Reference proteome</keyword>
<dbReference type="AlphaFoldDB" id="A0A8J5CG96"/>
<evidence type="ECO:0000313" key="3">
    <source>
        <dbReference type="Proteomes" id="UP000770661"/>
    </source>
</evidence>
<evidence type="ECO:0000313" key="2">
    <source>
        <dbReference type="EMBL" id="KAG0712276.1"/>
    </source>
</evidence>
<sequence length="157" mass="16694">MREEETKVASGGGRCRIPALKSHAPTRDSKLPEVALHKTLSLDTPLPHPVATRPLAPLTAPPPHTVAQMADSQGLRKSGKPPGVLRRGQGVGRLRGRARGTTRLSTSVTDSGSSGSSRGQFSVDEESNESVKVSNRAKPSSRYSSVRARIQVNRGGR</sequence>
<dbReference type="EMBL" id="JACEEZ010022582">
    <property type="protein sequence ID" value="KAG0712276.1"/>
    <property type="molecule type" value="Genomic_DNA"/>
</dbReference>
<comment type="caution">
    <text evidence="2">The sequence shown here is derived from an EMBL/GenBank/DDBJ whole genome shotgun (WGS) entry which is preliminary data.</text>
</comment>
<dbReference type="Proteomes" id="UP000770661">
    <property type="component" value="Unassembled WGS sequence"/>
</dbReference>
<organism evidence="2 3">
    <name type="scientific">Chionoecetes opilio</name>
    <name type="common">Atlantic snow crab</name>
    <name type="synonym">Cancer opilio</name>
    <dbReference type="NCBI Taxonomy" id="41210"/>
    <lineage>
        <taxon>Eukaryota</taxon>
        <taxon>Metazoa</taxon>
        <taxon>Ecdysozoa</taxon>
        <taxon>Arthropoda</taxon>
        <taxon>Crustacea</taxon>
        <taxon>Multicrustacea</taxon>
        <taxon>Malacostraca</taxon>
        <taxon>Eumalacostraca</taxon>
        <taxon>Eucarida</taxon>
        <taxon>Decapoda</taxon>
        <taxon>Pleocyemata</taxon>
        <taxon>Brachyura</taxon>
        <taxon>Eubrachyura</taxon>
        <taxon>Majoidea</taxon>
        <taxon>Majidae</taxon>
        <taxon>Chionoecetes</taxon>
    </lineage>
</organism>
<feature type="compositionally biased region" description="Polar residues" evidence="1">
    <location>
        <begin position="130"/>
        <end position="144"/>
    </location>
</feature>
<feature type="region of interest" description="Disordered" evidence="1">
    <location>
        <begin position="1"/>
        <end position="157"/>
    </location>
</feature>
<evidence type="ECO:0000256" key="1">
    <source>
        <dbReference type="SAM" id="MobiDB-lite"/>
    </source>
</evidence>
<accession>A0A8J5CG96</accession>
<feature type="compositionally biased region" description="Low complexity" evidence="1">
    <location>
        <begin position="101"/>
        <end position="122"/>
    </location>
</feature>
<protein>
    <submittedName>
        <fullName evidence="2">Uncharacterized protein</fullName>
    </submittedName>
</protein>
<name>A0A8J5CG96_CHIOP</name>
<proteinExistence type="predicted"/>
<gene>
    <name evidence="2" type="ORF">GWK47_018873</name>
</gene>
<feature type="compositionally biased region" description="Low complexity" evidence="1">
    <location>
        <begin position="49"/>
        <end position="58"/>
    </location>
</feature>